<dbReference type="RefSeq" id="WP_009725738.1">
    <property type="nucleotide sequence ID" value="NZ_APHR01000015.1"/>
</dbReference>
<feature type="signal peptide" evidence="8">
    <location>
        <begin position="1"/>
        <end position="24"/>
    </location>
</feature>
<dbReference type="InterPro" id="IPR001915">
    <property type="entry name" value="Peptidase_M48"/>
</dbReference>
<evidence type="ECO:0000256" key="1">
    <source>
        <dbReference type="ARBA" id="ARBA00022670"/>
    </source>
</evidence>
<feature type="active site" description="Proton donor" evidence="8">
    <location>
        <position position="200"/>
    </location>
</feature>
<evidence type="ECO:0000256" key="7">
    <source>
        <dbReference type="ARBA" id="ARBA00023049"/>
    </source>
</evidence>
<comment type="subcellular location">
    <subcellularLocation>
        <location evidence="8">Periplasm</location>
    </subcellularLocation>
</comment>
<proteinExistence type="inferred from homology"/>
<keyword evidence="2 8" id="KW-0479">Metal-binding</keyword>
<dbReference type="Pfam" id="PF14559">
    <property type="entry name" value="TPR_19"/>
    <property type="match status" value="1"/>
</dbReference>
<dbReference type="GO" id="GO:0042597">
    <property type="term" value="C:periplasmic space"/>
    <property type="evidence" value="ECO:0007669"/>
    <property type="project" value="UniProtKB-SubCell"/>
</dbReference>
<keyword evidence="5 8" id="KW-0378">Hydrolase</keyword>
<dbReference type="InterPro" id="IPR030873">
    <property type="entry name" value="Protease_BepA"/>
</dbReference>
<dbReference type="GO" id="GO:0051603">
    <property type="term" value="P:proteolysis involved in protein catabolic process"/>
    <property type="evidence" value="ECO:0007669"/>
    <property type="project" value="TreeGrafter"/>
</dbReference>
<accession>M7P2R2</accession>
<protein>
    <recommendedName>
        <fullName evidence="8">Putative beta-barrel assembly-enhancing protease</fullName>
        <ecNumber evidence="8">3.4.-.-</ecNumber>
    </recommendedName>
</protein>
<dbReference type="PANTHER" id="PTHR22726">
    <property type="entry name" value="METALLOENDOPEPTIDASE OMA1"/>
    <property type="match status" value="1"/>
</dbReference>
<dbReference type="Gene3D" id="3.30.2010.10">
    <property type="entry name" value="Metalloproteases ('zincins'), catalytic domain"/>
    <property type="match status" value="1"/>
</dbReference>
<evidence type="ECO:0000256" key="5">
    <source>
        <dbReference type="ARBA" id="ARBA00022801"/>
    </source>
</evidence>
<dbReference type="AlphaFoldDB" id="M7P2R2"/>
<dbReference type="CDD" id="cd07333">
    <property type="entry name" value="M48C_bepA_like"/>
    <property type="match status" value="1"/>
</dbReference>
<evidence type="ECO:0000259" key="9">
    <source>
        <dbReference type="Pfam" id="PF01435"/>
    </source>
</evidence>
<evidence type="ECO:0000256" key="8">
    <source>
        <dbReference type="HAMAP-Rule" id="MF_00997"/>
    </source>
</evidence>
<dbReference type="InterPro" id="IPR011990">
    <property type="entry name" value="TPR-like_helical_dom_sf"/>
</dbReference>
<dbReference type="STRING" id="1286106.MPL1_03548"/>
<comment type="function">
    <text evidence="8">Functions as both a chaperone and a metalloprotease. Maintains the integrity of the outer membrane by promoting either the assembly or the elimination of outer membrane proteins, depending on their folding state.</text>
</comment>
<dbReference type="SUPFAM" id="SSF48452">
    <property type="entry name" value="TPR-like"/>
    <property type="match status" value="1"/>
</dbReference>
<sequence precursor="true">MLTKSFFHISLLLLMLLSGKIATAEIALPEMGDSAGALVSPMEEYRVGQSFFWQMQQAVDLVEDPEINSYITSLGYRLAHNSDDPGRPFKFFMVPDSSINAFAAPGGFIGIHSGLMLAAEREDELASVVAHEIAHVTQRHLLRSYERQQQMSMPLTAAMLAAALLGAYDPNIGSAAIMAVQGGAIQMQLDYSRAHEAEADNLGMQMLVRSGFDPHAMPAFFEKLQYAGRFYGGSTVPEFLRTHPVTTSRIADARGRAANLQKVPSVRDDLQFYLMREKLRVLTTNNLNELIQQYQHTLDTADGDTTATKYGFAMALLAQGDTSRARDMLKPLLDADDDRLTYQLAMADIEMAVGRPTAALAIYEDNQRLYPDDYALSIKHVRALLQTRQPEKAVNILQRQLEMGAPSRVVYRLLAQARGDMGQRSASHSALAEYYYASGQLHAAVDQLRLAAEQARGDEFQLSRLTARIRSVETEIALMERR</sequence>
<dbReference type="OrthoDB" id="9810445at2"/>
<organism evidence="10 11">
    <name type="scientific">Methylophaga lonarensis MPL</name>
    <dbReference type="NCBI Taxonomy" id="1286106"/>
    <lineage>
        <taxon>Bacteria</taxon>
        <taxon>Pseudomonadati</taxon>
        <taxon>Pseudomonadota</taxon>
        <taxon>Gammaproteobacteria</taxon>
        <taxon>Thiotrichales</taxon>
        <taxon>Piscirickettsiaceae</taxon>
        <taxon>Methylophaga</taxon>
    </lineage>
</organism>
<dbReference type="Pfam" id="PF01435">
    <property type="entry name" value="Peptidase_M48"/>
    <property type="match status" value="1"/>
</dbReference>
<evidence type="ECO:0000313" key="11">
    <source>
        <dbReference type="Proteomes" id="UP000012019"/>
    </source>
</evidence>
<keyword evidence="7 8" id="KW-0482">Metalloprotease</keyword>
<keyword evidence="11" id="KW-1185">Reference proteome</keyword>
<dbReference type="InterPro" id="IPR051156">
    <property type="entry name" value="Mito/Outer_Membr_Metalloprot"/>
</dbReference>
<keyword evidence="6 8" id="KW-0862">Zinc</keyword>
<feature type="active site" evidence="8">
    <location>
        <position position="132"/>
    </location>
</feature>
<gene>
    <name evidence="10" type="ORF">MPL1_03548</name>
</gene>
<dbReference type="EC" id="3.4.-.-" evidence="8"/>
<evidence type="ECO:0000256" key="3">
    <source>
        <dbReference type="ARBA" id="ARBA00022729"/>
    </source>
</evidence>
<keyword evidence="1 8" id="KW-0645">Protease</keyword>
<dbReference type="PANTHER" id="PTHR22726:SF1">
    <property type="entry name" value="METALLOENDOPEPTIDASE OMA1, MITOCHONDRIAL"/>
    <property type="match status" value="1"/>
</dbReference>
<dbReference type="GO" id="GO:0016020">
    <property type="term" value="C:membrane"/>
    <property type="evidence" value="ECO:0007669"/>
    <property type="project" value="InterPro"/>
</dbReference>
<evidence type="ECO:0000256" key="2">
    <source>
        <dbReference type="ARBA" id="ARBA00022723"/>
    </source>
</evidence>
<evidence type="ECO:0000313" key="10">
    <source>
        <dbReference type="EMBL" id="EMR13757.1"/>
    </source>
</evidence>
<dbReference type="PATRIC" id="fig|1286106.3.peg.710"/>
<dbReference type="HAMAP" id="MF_00997">
    <property type="entry name" value="Protease_BepA"/>
    <property type="match status" value="1"/>
</dbReference>
<feature type="binding site" evidence="8">
    <location>
        <position position="196"/>
    </location>
    <ligand>
        <name>Zn(2+)</name>
        <dbReference type="ChEBI" id="CHEBI:29105"/>
        <note>catalytic</note>
    </ligand>
</feature>
<dbReference type="EMBL" id="APHR01000015">
    <property type="protein sequence ID" value="EMR13757.1"/>
    <property type="molecule type" value="Genomic_DNA"/>
</dbReference>
<dbReference type="Gene3D" id="1.25.40.10">
    <property type="entry name" value="Tetratricopeptide repeat domain"/>
    <property type="match status" value="1"/>
</dbReference>
<evidence type="ECO:0000256" key="6">
    <source>
        <dbReference type="ARBA" id="ARBA00022833"/>
    </source>
</evidence>
<feature type="domain" description="Peptidase M48" evidence="9">
    <location>
        <begin position="68"/>
        <end position="256"/>
    </location>
</feature>
<feature type="binding site" evidence="8">
    <location>
        <position position="131"/>
    </location>
    <ligand>
        <name>Zn(2+)</name>
        <dbReference type="ChEBI" id="CHEBI:29105"/>
        <note>catalytic</note>
    </ligand>
</feature>
<feature type="binding site" evidence="8">
    <location>
        <position position="135"/>
    </location>
    <ligand>
        <name>Zn(2+)</name>
        <dbReference type="ChEBI" id="CHEBI:29105"/>
        <note>catalytic</note>
    </ligand>
</feature>
<keyword evidence="3 8" id="KW-0732">Signal</keyword>
<reference evidence="10 11" key="1">
    <citation type="journal article" date="2013" name="Genome Announc.">
        <title>Draft Genome Sequence of Methylophaga lonarensis MPLT, a Haloalkaliphilic (Non-Methane-Utilizing) Methylotroph.</title>
        <authorList>
            <person name="Shetty S.A."/>
            <person name="Marathe N.P."/>
            <person name="Munot H."/>
            <person name="Antony C.P."/>
            <person name="Dhotre D.P."/>
            <person name="Murrell J.C."/>
            <person name="Shouche Y.S."/>
        </authorList>
    </citation>
    <scope>NUCLEOTIDE SEQUENCE [LARGE SCALE GENOMIC DNA]</scope>
    <source>
        <strain evidence="10 11">MPL</strain>
    </source>
</reference>
<keyword evidence="4 8" id="KW-0574">Periplasm</keyword>
<comment type="caution">
    <text evidence="10">The sequence shown here is derived from an EMBL/GenBank/DDBJ whole genome shotgun (WGS) entry which is preliminary data.</text>
</comment>
<dbReference type="GO" id="GO:0004222">
    <property type="term" value="F:metalloendopeptidase activity"/>
    <property type="evidence" value="ECO:0007669"/>
    <property type="project" value="InterPro"/>
</dbReference>
<comment type="cofactor">
    <cofactor evidence="8">
        <name>Zn(2+)</name>
        <dbReference type="ChEBI" id="CHEBI:29105"/>
    </cofactor>
    <text evidence="8">Binds 1 zinc ion per subunit.</text>
</comment>
<evidence type="ECO:0000256" key="4">
    <source>
        <dbReference type="ARBA" id="ARBA00022764"/>
    </source>
</evidence>
<dbReference type="eggNOG" id="COG4783">
    <property type="taxonomic scope" value="Bacteria"/>
</dbReference>
<dbReference type="Proteomes" id="UP000012019">
    <property type="component" value="Unassembled WGS sequence"/>
</dbReference>
<dbReference type="GO" id="GO:0008270">
    <property type="term" value="F:zinc ion binding"/>
    <property type="evidence" value="ECO:0007669"/>
    <property type="project" value="UniProtKB-UniRule"/>
</dbReference>
<name>M7P2R2_9GAMM</name>
<comment type="similarity">
    <text evidence="8">Belongs to the peptidase M48 family. BepA subfamily.</text>
</comment>
<feature type="chain" id="PRO_5009017554" description="Putative beta-barrel assembly-enhancing protease" evidence="8">
    <location>
        <begin position="25"/>
        <end position="482"/>
    </location>
</feature>